<name>A0A157RNV0_9BORD</name>
<accession>A0A157RNV0</accession>
<protein>
    <submittedName>
        <fullName evidence="1">Uncharacterized protein</fullName>
    </submittedName>
</protein>
<dbReference type="RefSeq" id="WP_066421265.1">
    <property type="nucleotide sequence ID" value="NZ_FKBS01000029.1"/>
</dbReference>
<organism evidence="1 2">
    <name type="scientific">Bordetella ansorpii</name>
    <dbReference type="NCBI Taxonomy" id="288768"/>
    <lineage>
        <taxon>Bacteria</taxon>
        <taxon>Pseudomonadati</taxon>
        <taxon>Pseudomonadota</taxon>
        <taxon>Betaproteobacteria</taxon>
        <taxon>Burkholderiales</taxon>
        <taxon>Alcaligenaceae</taxon>
        <taxon>Bordetella</taxon>
    </lineage>
</organism>
<reference evidence="1 2" key="1">
    <citation type="submission" date="2016-03" db="EMBL/GenBank/DDBJ databases">
        <authorList>
            <consortium name="Pathogen Informatics"/>
        </authorList>
    </citation>
    <scope>NUCLEOTIDE SEQUENCE [LARGE SCALE GENOMIC DNA]</scope>
    <source>
        <strain evidence="1 2">NCTC13364</strain>
    </source>
</reference>
<dbReference type="Proteomes" id="UP000077037">
    <property type="component" value="Unassembled WGS sequence"/>
</dbReference>
<evidence type="ECO:0000313" key="2">
    <source>
        <dbReference type="Proteomes" id="UP000077037"/>
    </source>
</evidence>
<dbReference type="EMBL" id="FKBS01000029">
    <property type="protein sequence ID" value="SAI59643.1"/>
    <property type="molecule type" value="Genomic_DNA"/>
</dbReference>
<proteinExistence type="predicted"/>
<evidence type="ECO:0000313" key="1">
    <source>
        <dbReference type="EMBL" id="SAI59643.1"/>
    </source>
</evidence>
<dbReference type="OrthoDB" id="8941979at2"/>
<dbReference type="AlphaFoldDB" id="A0A157RNV0"/>
<gene>
    <name evidence="1" type="ORF">SAMEA1982600_05332</name>
</gene>
<sequence length="143" mass="15980">MSLDPSIFAVHDIREFPFVVFDQAAAKPGHALQWEAEMVALMRHAQPFVVVYDQLDTDETHEDRKHRGVWLKRNKEPLGLVCKALISIEPDNERRAGIQAKSEGTVKAFGAVATGWQTVQYGNPVACGSRSRLALDRRITILA</sequence>